<dbReference type="AlphaFoldDB" id="A0AA36FSU3"/>
<dbReference type="GO" id="GO:0005634">
    <property type="term" value="C:nucleus"/>
    <property type="evidence" value="ECO:0007669"/>
    <property type="project" value="TreeGrafter"/>
</dbReference>
<dbReference type="PRINTS" id="PR01301">
    <property type="entry name" value="RGSPROTEIN"/>
</dbReference>
<proteinExistence type="predicted"/>
<accession>A0AA36FSU3</accession>
<dbReference type="SMART" id="SM00315">
    <property type="entry name" value="RGS"/>
    <property type="match status" value="1"/>
</dbReference>
<dbReference type="Pfam" id="PF00615">
    <property type="entry name" value="RGS"/>
    <property type="match status" value="1"/>
</dbReference>
<feature type="compositionally biased region" description="Low complexity" evidence="1">
    <location>
        <begin position="463"/>
        <end position="472"/>
    </location>
</feature>
<dbReference type="InterPro" id="IPR016137">
    <property type="entry name" value="RGS"/>
</dbReference>
<feature type="compositionally biased region" description="Basic and acidic residues" evidence="1">
    <location>
        <begin position="763"/>
        <end position="773"/>
    </location>
</feature>
<sequence length="882" mass="98672">MVMTVDKRPSTSHESKANFWGSLRSRSSFGTKLPFLHSKRTSLASENENERKQMIFGTIRGMKRYKRHSELADSYFGGDQQVLISAHPIHSSVNLMAVRPQIAKRGQLSSDLFNGPLEDTVYGAYQRDSVAESECAFVKRYATTFDQSIDNSNTTTTTSESFYEAFTDAESSDWSDARRDRHLEEEAAAKTTATLNNTEDERMRDDFDKENTGTQQLPCTSATAEMEGMGIPPFCGGVMETNSSREMKVFKRVLRDPALRKPFQHFLEQQFCAENLNFYVAVEQFHDLPHDSTSRAAIENRELVARRIYERHFAPNSMEPVNVDNSTSKKIREYIQDQNYSRHVYDVAQYQIFHLLKYDCWPRYLRAGGVAPEFSDEELADEEGRKDSARPDHDEAAGPSSTKEKGKWPFLAFKPDSPNNSTKDKRRSAFFERFRFMKGGKDGTRSSGAGSPVNEQRHPAIHRTSSSRAGSSSEDRRKSYSSELEDEVGGCGKAGVSSVGSRRRHLFTRDKQISMPVEMHGPNKVAPKVIKFCTLMSGDSLSSETVELDDPSFSVAKWTQTMAAKLGLDQKSCEAVDAQTSCTIDPCRQAIDALQNRFVRIVAVVTFAVELLPNNFNFKSPQSTPAKIVLLRARQSLSTAAALRPLLAKYSIDITQAVVVIGGTLEQISRLSIPLVQIGSRTITVMSQAQFQERQLAKEPRTNWRDPLNTISFEQNALLQYHQHGDISYCEITSEAERSRLKGEHSLGLTKFLRKASAAVTNKETESPKEQKPPVKGPQSVGVRRRSGQGVASGVYCGEEQMADAHQKEPAKKRLSIFKNKGEGDKGTTPEKSPGPARRSPQLYAKESNGDTPRTPAIYATKIINDEEPDANSFIWQPAAYV</sequence>
<feature type="compositionally biased region" description="Basic and acidic residues" evidence="1">
    <location>
        <begin position="803"/>
        <end position="812"/>
    </location>
</feature>
<dbReference type="Proteomes" id="UP001177023">
    <property type="component" value="Unassembled WGS sequence"/>
</dbReference>
<evidence type="ECO:0000313" key="3">
    <source>
        <dbReference type="EMBL" id="CAJ0565795.1"/>
    </source>
</evidence>
<feature type="region of interest" description="Disordered" evidence="1">
    <location>
        <begin position="801"/>
        <end position="855"/>
    </location>
</feature>
<dbReference type="PROSITE" id="PS50132">
    <property type="entry name" value="RGS"/>
    <property type="match status" value="1"/>
</dbReference>
<feature type="compositionally biased region" description="Basic and acidic residues" evidence="1">
    <location>
        <begin position="382"/>
        <end position="407"/>
    </location>
</feature>
<feature type="domain" description="RGS" evidence="2">
    <location>
        <begin position="249"/>
        <end position="367"/>
    </location>
</feature>
<feature type="region of interest" description="Disordered" evidence="1">
    <location>
        <begin position="438"/>
        <end position="498"/>
    </location>
</feature>
<feature type="region of interest" description="Disordered" evidence="1">
    <location>
        <begin position="759"/>
        <end position="788"/>
    </location>
</feature>
<reference evidence="3" key="1">
    <citation type="submission" date="2023-06" db="EMBL/GenBank/DDBJ databases">
        <authorList>
            <person name="Delattre M."/>
        </authorList>
    </citation>
    <scope>NUCLEOTIDE SEQUENCE</scope>
    <source>
        <strain evidence="3">AF72</strain>
    </source>
</reference>
<comment type="caution">
    <text evidence="3">The sequence shown here is derived from an EMBL/GenBank/DDBJ whole genome shotgun (WGS) entry which is preliminary data.</text>
</comment>
<feature type="region of interest" description="Disordered" evidence="1">
    <location>
        <begin position="375"/>
        <end position="425"/>
    </location>
</feature>
<evidence type="ECO:0000256" key="1">
    <source>
        <dbReference type="SAM" id="MobiDB-lite"/>
    </source>
</evidence>
<dbReference type="GO" id="GO:0005886">
    <property type="term" value="C:plasma membrane"/>
    <property type="evidence" value="ECO:0007669"/>
    <property type="project" value="TreeGrafter"/>
</dbReference>
<dbReference type="GO" id="GO:0005096">
    <property type="term" value="F:GTPase activator activity"/>
    <property type="evidence" value="ECO:0007669"/>
    <property type="project" value="InterPro"/>
</dbReference>
<organism evidence="3 4">
    <name type="scientific">Mesorhabditis spiculigera</name>
    <dbReference type="NCBI Taxonomy" id="96644"/>
    <lineage>
        <taxon>Eukaryota</taxon>
        <taxon>Metazoa</taxon>
        <taxon>Ecdysozoa</taxon>
        <taxon>Nematoda</taxon>
        <taxon>Chromadorea</taxon>
        <taxon>Rhabditida</taxon>
        <taxon>Rhabditina</taxon>
        <taxon>Rhabditomorpha</taxon>
        <taxon>Rhabditoidea</taxon>
        <taxon>Rhabditidae</taxon>
        <taxon>Mesorhabditinae</taxon>
        <taxon>Mesorhabditis</taxon>
    </lineage>
</organism>
<dbReference type="GO" id="GO:0005737">
    <property type="term" value="C:cytoplasm"/>
    <property type="evidence" value="ECO:0007669"/>
    <property type="project" value="TreeGrafter"/>
</dbReference>
<feature type="non-terminal residue" evidence="3">
    <location>
        <position position="882"/>
    </location>
</feature>
<dbReference type="GO" id="GO:0008277">
    <property type="term" value="P:regulation of G protein-coupled receptor signaling pathway"/>
    <property type="evidence" value="ECO:0007669"/>
    <property type="project" value="TreeGrafter"/>
</dbReference>
<dbReference type="InterPro" id="IPR044926">
    <property type="entry name" value="RGS_subdomain_2"/>
</dbReference>
<evidence type="ECO:0000259" key="2">
    <source>
        <dbReference type="PROSITE" id="PS50132"/>
    </source>
</evidence>
<keyword evidence="4" id="KW-1185">Reference proteome</keyword>
<evidence type="ECO:0000313" key="4">
    <source>
        <dbReference type="Proteomes" id="UP001177023"/>
    </source>
</evidence>
<dbReference type="InterPro" id="IPR036305">
    <property type="entry name" value="RGS_sf"/>
</dbReference>
<feature type="compositionally biased region" description="Basic and acidic residues" evidence="1">
    <location>
        <begin position="820"/>
        <end position="829"/>
    </location>
</feature>
<dbReference type="SUPFAM" id="SSF48097">
    <property type="entry name" value="Regulator of G-protein signaling, RGS"/>
    <property type="match status" value="1"/>
</dbReference>
<dbReference type="PANTHER" id="PTHR45945">
    <property type="entry name" value="REGULATOR OF G-PROTEIN SIGNALING LOCO"/>
    <property type="match status" value="1"/>
</dbReference>
<name>A0AA36FSU3_9BILA</name>
<dbReference type="PANTHER" id="PTHR45945:SF3">
    <property type="entry name" value="REGULATOR OF G-PROTEIN SIGNALING LOCO"/>
    <property type="match status" value="1"/>
</dbReference>
<protein>
    <recommendedName>
        <fullName evidence="2">RGS domain-containing protein</fullName>
    </recommendedName>
</protein>
<dbReference type="Gene3D" id="1.10.167.10">
    <property type="entry name" value="Regulator of G-protein Signalling 4, domain 2"/>
    <property type="match status" value="1"/>
</dbReference>
<dbReference type="InterPro" id="IPR046995">
    <property type="entry name" value="RGS10/12/14-like"/>
</dbReference>
<gene>
    <name evidence="3" type="ORF">MSPICULIGERA_LOCUS4423</name>
</gene>
<dbReference type="EMBL" id="CATQJA010001106">
    <property type="protein sequence ID" value="CAJ0565795.1"/>
    <property type="molecule type" value="Genomic_DNA"/>
</dbReference>